<proteinExistence type="predicted"/>
<keyword evidence="2" id="KW-1185">Reference proteome</keyword>
<dbReference type="Proteomes" id="UP001163321">
    <property type="component" value="Chromosome 10"/>
</dbReference>
<accession>A0ACC0WRF1</accession>
<evidence type="ECO:0000313" key="2">
    <source>
        <dbReference type="Proteomes" id="UP001163321"/>
    </source>
</evidence>
<comment type="caution">
    <text evidence="1">The sequence shown here is derived from an EMBL/GenBank/DDBJ whole genome shotgun (WGS) entry which is preliminary data.</text>
</comment>
<protein>
    <submittedName>
        <fullName evidence="1">Uncharacterized protein</fullName>
    </submittedName>
</protein>
<reference evidence="1 2" key="1">
    <citation type="journal article" date="2022" name="bioRxiv">
        <title>The genome of the oomycete Peronosclerospora sorghi, a cosmopolitan pathogen of maize and sorghum, is inflated with dispersed pseudogenes.</title>
        <authorList>
            <person name="Fletcher K."/>
            <person name="Martin F."/>
            <person name="Isakeit T."/>
            <person name="Cavanaugh K."/>
            <person name="Magill C."/>
            <person name="Michelmore R."/>
        </authorList>
    </citation>
    <scope>NUCLEOTIDE SEQUENCE [LARGE SCALE GENOMIC DNA]</scope>
    <source>
        <strain evidence="1">P6</strain>
    </source>
</reference>
<organism evidence="1 2">
    <name type="scientific">Peronosclerospora sorghi</name>
    <dbReference type="NCBI Taxonomy" id="230839"/>
    <lineage>
        <taxon>Eukaryota</taxon>
        <taxon>Sar</taxon>
        <taxon>Stramenopiles</taxon>
        <taxon>Oomycota</taxon>
        <taxon>Peronosporomycetes</taxon>
        <taxon>Peronosporales</taxon>
        <taxon>Peronosporaceae</taxon>
        <taxon>Peronosclerospora</taxon>
    </lineage>
</organism>
<dbReference type="EMBL" id="CM047589">
    <property type="protein sequence ID" value="KAI9920551.1"/>
    <property type="molecule type" value="Genomic_DNA"/>
</dbReference>
<sequence length="60" mass="7038">MSNKEDKKRIFEGRCFKCNKKGHMEKDCRRTQAATHDEMLFMAIEDHENGWLLDSGLPPL</sequence>
<evidence type="ECO:0000313" key="1">
    <source>
        <dbReference type="EMBL" id="KAI9920551.1"/>
    </source>
</evidence>
<gene>
    <name evidence="1" type="ORF">PsorP6_015649</name>
</gene>
<name>A0ACC0WRF1_9STRA</name>